<evidence type="ECO:0000313" key="2">
    <source>
        <dbReference type="Proteomes" id="UP000202440"/>
    </source>
</evidence>
<proteinExistence type="predicted"/>
<gene>
    <name evidence="1" type="ORF">CHH28_15545</name>
</gene>
<evidence type="ECO:0000313" key="1">
    <source>
        <dbReference type="EMBL" id="ASP40001.1"/>
    </source>
</evidence>
<organism evidence="1 2">
    <name type="scientific">Bacterioplanes sanyensis</name>
    <dbReference type="NCBI Taxonomy" id="1249553"/>
    <lineage>
        <taxon>Bacteria</taxon>
        <taxon>Pseudomonadati</taxon>
        <taxon>Pseudomonadota</taxon>
        <taxon>Gammaproteobacteria</taxon>
        <taxon>Oceanospirillales</taxon>
        <taxon>Oceanospirillaceae</taxon>
        <taxon>Bacterioplanes</taxon>
    </lineage>
</organism>
<dbReference type="KEGG" id="bsan:CHH28_15545"/>
<accession>A0A222FNP3</accession>
<keyword evidence="2" id="KW-1185">Reference proteome</keyword>
<dbReference type="Proteomes" id="UP000202440">
    <property type="component" value="Chromosome"/>
</dbReference>
<reference evidence="1 2" key="1">
    <citation type="submission" date="2017-07" db="EMBL/GenBank/DDBJ databases">
        <title>Annotated genome sequence of Bacterioplanes sanyensis isolated from Red Sea.</title>
        <authorList>
            <person name="Rehman Z.U."/>
        </authorList>
    </citation>
    <scope>NUCLEOTIDE SEQUENCE [LARGE SCALE GENOMIC DNA]</scope>
    <source>
        <strain evidence="1 2">NV9</strain>
    </source>
</reference>
<dbReference type="AlphaFoldDB" id="A0A222FNP3"/>
<name>A0A222FNP3_9GAMM</name>
<dbReference type="PROSITE" id="PS51257">
    <property type="entry name" value="PROKAR_LIPOPROTEIN"/>
    <property type="match status" value="1"/>
</dbReference>
<dbReference type="RefSeq" id="WP_094061175.1">
    <property type="nucleotide sequence ID" value="NZ_CP022530.1"/>
</dbReference>
<protein>
    <submittedName>
        <fullName evidence="1">Uncharacterized protein</fullName>
    </submittedName>
</protein>
<sequence>MEYRNKLALGGVCLALMLSGCSDNDSSRSQVNAYVQVGQQDFDNALVWSVTVEESGLPSVDSEGRLNRSASVTDENGEVRVRLATNEVHMFQVSGQIERTESDIDATVRRCQWVAGCGDIAFAQDFAVTTDVVWRSVVRDLSRNERIRVTPLTDLAAELAFERRYMEDAQNDDGSLGQWVQTGYFTDYSVEQSISQLSKLFGIMNIQTTQPADLSRPQNWDGSNSVVSQDQLRYGALVAAFQGLELDRPAKLEAFAQQLVANDGQLNTVDGEFALSGIFQAAIDNLAQLPNLSVRAEEYRDAVVAQLQADIAALQQGDELTAIAPAPVVELIAADDAEDITVGLARTKAFVSHLKSIDDNFFEEGYREPLDAHMDQLKALGDEHADNLDVIVQSFIQTQELYVDCHANVSLCSATGRNWPWLQQVDSFSNNVLTLNGGQIVVGQQPADLNVTDEDDDPQQSQAIDVLITGQYQQGDLRFVVDHQYEKDDKDEPIESASGVRLYYPTASAGVQPESEVIGYEIRWSDFQLYDVADQGGANETEINGGYRLFLRGVKDPQNPDSERRFNIDSVVLNGRISDVVSDDDDDDNEVTTVIVSATADNAIDFYPTKKFASFNGFFTPQTGGVYDKGSVETDLVRYQLGNETLGGQDVEFMDFFIRGGDNVRYRFYPTVERTDDNDRDNDRDRDETFFTFDLESCDLIEQDGNWVVEQCDPKTRFIAERDRQDAINDLWEAGAFSRVEVPGRGTYFIDWPVEQTANQCLELAPLSNSGSFDGTLYEPMVLGLNSLRFTTQLFLEYGVKNEPRTLLDVSVAAKTLDEYSVSAALSHDYSGLSTSTPILGSGSNLDRIVVNYATDRTFDIRGSIGIYQDGVVLSLADGTQERVDSSLTLNGVQDRGLTPLPYRYDVDEEGNYDRCIIANQAEFETTTKLEDMEFTLNFRDTVYGKVRNENGVWVVRYIDGTFETLL</sequence>
<dbReference type="EMBL" id="CP022530">
    <property type="protein sequence ID" value="ASP40001.1"/>
    <property type="molecule type" value="Genomic_DNA"/>
</dbReference>
<dbReference type="OrthoDB" id="6111833at2"/>